<sequence length="466" mass="51716">MGKAMAYKNLPSITECDSFLRRQNLAYGKSVREIVNSVLNQVRQEIYQKKTGSVSYNNTQILERVAAKVRILSTGAQRVINATGVVVHTNLGRAPLSADLLANALPRMSSYSTLEFDLSTGKRGSRDSKVRKLLRSLSGAEDAMVVNNNAAAVFLMLKALTTSLQEDKIPEVIVSRGELVEIGGSFRIPDIMREASVKLVEVGTTNRCRLSDYEEALTENTAALLKVHPSNYEIKGFTESVSVGKMAGLAHSKGLFCFHDWGSGSFYRFKQRGLSEYATAEQELAAGPDLLAFSGDKLLGGIQAGVLLGKAENIQKLRKHALYRALRLDKVTLALLEETLEVYLDLKRLPELVPTVGMLELTVEEIQKQVKLFLERLKLPNKSALKCELRKTESRTGGGALPELPLESAALVLSHPEWSANDLQEWFRSQPVPIIVRVHEEQIWLDFRTILPHDSDELMSVITRLI</sequence>
<dbReference type="Pfam" id="PF03841">
    <property type="entry name" value="SelA"/>
    <property type="match status" value="1"/>
</dbReference>
<comment type="caution">
    <text evidence="10">The sequence shown here is derived from an EMBL/GenBank/DDBJ whole genome shotgun (WGS) entry which is preliminary data.</text>
</comment>
<evidence type="ECO:0000256" key="4">
    <source>
        <dbReference type="ARBA" id="ARBA00022898"/>
    </source>
</evidence>
<dbReference type="GO" id="GO:0005737">
    <property type="term" value="C:cytoplasm"/>
    <property type="evidence" value="ECO:0007669"/>
    <property type="project" value="UniProtKB-SubCell"/>
</dbReference>
<dbReference type="Gene3D" id="3.40.640.10">
    <property type="entry name" value="Type I PLP-dependent aspartate aminotransferase-like (Major domain)"/>
    <property type="match status" value="1"/>
</dbReference>
<evidence type="ECO:0000256" key="1">
    <source>
        <dbReference type="ARBA" id="ARBA00001933"/>
    </source>
</evidence>
<dbReference type="GO" id="GO:0004125">
    <property type="term" value="F:L-seryl-tRNA(Sec) selenium transferase activity"/>
    <property type="evidence" value="ECO:0007669"/>
    <property type="project" value="UniProtKB-UniRule"/>
</dbReference>
<dbReference type="GO" id="GO:0001717">
    <property type="term" value="P:conversion of seryl-tRNAsec to selenocys-tRNAsec"/>
    <property type="evidence" value="ECO:0007669"/>
    <property type="project" value="UniProtKB-UniRule"/>
</dbReference>
<comment type="similarity">
    <text evidence="7 8">Belongs to the SelA family.</text>
</comment>
<name>A0A432GCY8_9DELT</name>
<dbReference type="Gene3D" id="3.90.1150.180">
    <property type="match status" value="1"/>
</dbReference>
<dbReference type="AlphaFoldDB" id="A0A432GCY8"/>
<reference evidence="10 11" key="1">
    <citation type="submission" date="2018-06" db="EMBL/GenBank/DDBJ databases">
        <title>Combined omics and stable isotope probing to characterize newly discovered Mariana Back-Arc vent microbial communities.</title>
        <authorList>
            <person name="Trembath-Reichert E."/>
            <person name="Huber J.A."/>
        </authorList>
    </citation>
    <scope>NUCLEOTIDE SEQUENCE [LARGE SCALE GENOMIC DNA]</scope>
    <source>
        <strain evidence="10">MAG 63_1</strain>
    </source>
</reference>
<keyword evidence="4 8" id="KW-0663">Pyridoxal phosphate</keyword>
<evidence type="ECO:0000313" key="11">
    <source>
        <dbReference type="Proteomes" id="UP000286801"/>
    </source>
</evidence>
<accession>A0A432GCY8</accession>
<comment type="cofactor">
    <cofactor evidence="1 8 9">
        <name>pyridoxal 5'-phosphate</name>
        <dbReference type="ChEBI" id="CHEBI:597326"/>
    </cofactor>
</comment>
<evidence type="ECO:0000256" key="6">
    <source>
        <dbReference type="ARBA" id="ARBA00023266"/>
    </source>
</evidence>
<dbReference type="Proteomes" id="UP000286801">
    <property type="component" value="Unassembled WGS sequence"/>
</dbReference>
<dbReference type="UniPathway" id="UPA00906">
    <property type="reaction ID" value="UER00896"/>
</dbReference>
<dbReference type="InterPro" id="IPR015424">
    <property type="entry name" value="PyrdxlP-dep_Trfase"/>
</dbReference>
<proteinExistence type="inferred from homology"/>
<dbReference type="NCBIfam" id="TIGR00474">
    <property type="entry name" value="selA"/>
    <property type="match status" value="1"/>
</dbReference>
<dbReference type="EMBL" id="QNZL01000019">
    <property type="protein sequence ID" value="RTZ81639.1"/>
    <property type="molecule type" value="Genomic_DNA"/>
</dbReference>
<dbReference type="PANTHER" id="PTHR32328">
    <property type="entry name" value="L-SERYL-TRNA(SEC) SELENIUM TRANSFERASE"/>
    <property type="match status" value="1"/>
</dbReference>
<gene>
    <name evidence="8 10" type="primary">selA</name>
    <name evidence="10" type="ORF">DSY97_00670</name>
</gene>
<dbReference type="HAMAP" id="MF_00423">
    <property type="entry name" value="SelA"/>
    <property type="match status" value="1"/>
</dbReference>
<dbReference type="PANTHER" id="PTHR32328:SF0">
    <property type="entry name" value="L-SERYL-TRNA(SEC) SELENIUM TRANSFERASE"/>
    <property type="match status" value="1"/>
</dbReference>
<dbReference type="SUPFAM" id="SSF53383">
    <property type="entry name" value="PLP-dependent transferases"/>
    <property type="match status" value="1"/>
</dbReference>
<comment type="pathway">
    <text evidence="8">Aminoacyl-tRNA biosynthesis; selenocysteinyl-tRNA(Sec) biosynthesis; selenocysteinyl-tRNA(Sec) from L-seryl-tRNA(Sec) (bacterial route): step 1/1.</text>
</comment>
<evidence type="ECO:0000256" key="9">
    <source>
        <dbReference type="PIRSR" id="PIRSR618319-50"/>
    </source>
</evidence>
<keyword evidence="5 8" id="KW-0648">Protein biosynthesis</keyword>
<evidence type="ECO:0000256" key="2">
    <source>
        <dbReference type="ARBA" id="ARBA00022490"/>
    </source>
</evidence>
<keyword evidence="2 8" id="KW-0963">Cytoplasm</keyword>
<protein>
    <recommendedName>
        <fullName evidence="8">L-seryl-tRNA(Sec) selenium transferase</fullName>
        <ecNumber evidence="8">2.9.1.1</ecNumber>
    </recommendedName>
    <alternativeName>
        <fullName evidence="8">Selenocysteine synthase</fullName>
        <shortName evidence="8">Sec synthase</shortName>
    </alternativeName>
    <alternativeName>
        <fullName evidence="8">Selenocysteinyl-tRNA(Sec) synthase</fullName>
    </alternativeName>
</protein>
<evidence type="ECO:0000313" key="10">
    <source>
        <dbReference type="EMBL" id="RTZ81639.1"/>
    </source>
</evidence>
<evidence type="ECO:0000256" key="8">
    <source>
        <dbReference type="HAMAP-Rule" id="MF_00423"/>
    </source>
</evidence>
<organism evidence="10 11">
    <name type="scientific">SAR324 cluster bacterium</name>
    <dbReference type="NCBI Taxonomy" id="2024889"/>
    <lineage>
        <taxon>Bacteria</taxon>
        <taxon>Deltaproteobacteria</taxon>
        <taxon>SAR324 cluster</taxon>
    </lineage>
</organism>
<keyword evidence="3 8" id="KW-0808">Transferase</keyword>
<keyword evidence="6 8" id="KW-0711">Selenium</keyword>
<evidence type="ECO:0000256" key="5">
    <source>
        <dbReference type="ARBA" id="ARBA00022917"/>
    </source>
</evidence>
<dbReference type="InterPro" id="IPR015421">
    <property type="entry name" value="PyrdxlP-dep_Trfase_major"/>
</dbReference>
<evidence type="ECO:0000256" key="7">
    <source>
        <dbReference type="ARBA" id="ARBA00044507"/>
    </source>
</evidence>
<dbReference type="GO" id="GO:0001514">
    <property type="term" value="P:selenocysteine incorporation"/>
    <property type="evidence" value="ECO:0007669"/>
    <property type="project" value="UniProtKB-UniRule"/>
</dbReference>
<dbReference type="InterPro" id="IPR018319">
    <property type="entry name" value="SelA-like"/>
</dbReference>
<feature type="modified residue" description="N6-(pyridoxal phosphate)lysine" evidence="8 9">
    <location>
        <position position="297"/>
    </location>
</feature>
<dbReference type="InterPro" id="IPR004534">
    <property type="entry name" value="SelA_trans"/>
</dbReference>
<evidence type="ECO:0000256" key="3">
    <source>
        <dbReference type="ARBA" id="ARBA00022679"/>
    </source>
</evidence>
<dbReference type="EC" id="2.9.1.1" evidence="8"/>
<comment type="catalytic activity">
    <reaction evidence="8">
        <text>L-seryl-tRNA(Sec) + selenophosphate + H(+) = L-selenocysteinyl-tRNA(Sec) + phosphate</text>
        <dbReference type="Rhea" id="RHEA:22728"/>
        <dbReference type="Rhea" id="RHEA-COMP:9742"/>
        <dbReference type="Rhea" id="RHEA-COMP:9743"/>
        <dbReference type="ChEBI" id="CHEBI:15378"/>
        <dbReference type="ChEBI" id="CHEBI:16144"/>
        <dbReference type="ChEBI" id="CHEBI:43474"/>
        <dbReference type="ChEBI" id="CHEBI:78533"/>
        <dbReference type="ChEBI" id="CHEBI:78573"/>
        <dbReference type="EC" id="2.9.1.1"/>
    </reaction>
</comment>
<comment type="subcellular location">
    <subcellularLocation>
        <location evidence="8">Cytoplasm</location>
    </subcellularLocation>
</comment>
<comment type="function">
    <text evidence="8">Converts seryl-tRNA(Sec) to selenocysteinyl-tRNA(Sec) required for selenoprotein biosynthesis.</text>
</comment>